<evidence type="ECO:0000313" key="3">
    <source>
        <dbReference type="EMBL" id="CAF4455715.1"/>
    </source>
</evidence>
<dbReference type="AlphaFoldDB" id="A0A8S2G619"/>
<dbReference type="EMBL" id="CAJNOK010058616">
    <property type="protein sequence ID" value="CAF1629991.1"/>
    <property type="molecule type" value="Genomic_DNA"/>
</dbReference>
<sequence>VVGYLLTSLLLACHVLIYKYLSKINMYISAIFEIQQIVRQEQIRKEQRERKQQDPQQSQLVPTSNRHHRKHAKREHLKSASSNNDSPLMERKQRKKITFTKTSQASADSLMI</sequence>
<protein>
    <submittedName>
        <fullName evidence="2">Uncharacterized protein</fullName>
    </submittedName>
</protein>
<feature type="non-terminal residue" evidence="2">
    <location>
        <position position="1"/>
    </location>
</feature>
<proteinExistence type="predicted"/>
<organism evidence="2 4">
    <name type="scientific">Didymodactylos carnosus</name>
    <dbReference type="NCBI Taxonomy" id="1234261"/>
    <lineage>
        <taxon>Eukaryota</taxon>
        <taxon>Metazoa</taxon>
        <taxon>Spiralia</taxon>
        <taxon>Gnathifera</taxon>
        <taxon>Rotifera</taxon>
        <taxon>Eurotatoria</taxon>
        <taxon>Bdelloidea</taxon>
        <taxon>Philodinida</taxon>
        <taxon>Philodinidae</taxon>
        <taxon>Didymodactylos</taxon>
    </lineage>
</organism>
<gene>
    <name evidence="2" type="ORF">OVA965_LOCUS43670</name>
    <name evidence="3" type="ORF">TMI583_LOCUS46025</name>
</gene>
<feature type="compositionally biased region" description="Polar residues" evidence="1">
    <location>
        <begin position="99"/>
        <end position="112"/>
    </location>
</feature>
<evidence type="ECO:0000313" key="4">
    <source>
        <dbReference type="Proteomes" id="UP000677228"/>
    </source>
</evidence>
<dbReference type="Proteomes" id="UP000677228">
    <property type="component" value="Unassembled WGS sequence"/>
</dbReference>
<name>A0A8S2G619_9BILA</name>
<accession>A0A8S2G619</accession>
<dbReference type="EMBL" id="CAJOBA010084198">
    <property type="protein sequence ID" value="CAF4455715.1"/>
    <property type="molecule type" value="Genomic_DNA"/>
</dbReference>
<evidence type="ECO:0000256" key="1">
    <source>
        <dbReference type="SAM" id="MobiDB-lite"/>
    </source>
</evidence>
<feature type="region of interest" description="Disordered" evidence="1">
    <location>
        <begin position="43"/>
        <end position="112"/>
    </location>
</feature>
<evidence type="ECO:0000313" key="2">
    <source>
        <dbReference type="EMBL" id="CAF1629991.1"/>
    </source>
</evidence>
<reference evidence="2" key="1">
    <citation type="submission" date="2021-02" db="EMBL/GenBank/DDBJ databases">
        <authorList>
            <person name="Nowell W R."/>
        </authorList>
    </citation>
    <scope>NUCLEOTIDE SEQUENCE</scope>
</reference>
<feature type="compositionally biased region" description="Basic residues" evidence="1">
    <location>
        <begin position="65"/>
        <end position="76"/>
    </location>
</feature>
<comment type="caution">
    <text evidence="2">The sequence shown here is derived from an EMBL/GenBank/DDBJ whole genome shotgun (WGS) entry which is preliminary data.</text>
</comment>
<feature type="compositionally biased region" description="Basic and acidic residues" evidence="1">
    <location>
        <begin position="43"/>
        <end position="53"/>
    </location>
</feature>
<dbReference type="Proteomes" id="UP000682733">
    <property type="component" value="Unassembled WGS sequence"/>
</dbReference>